<evidence type="ECO:0000259" key="3">
    <source>
        <dbReference type="Pfam" id="PF02230"/>
    </source>
</evidence>
<dbReference type="InterPro" id="IPR029058">
    <property type="entry name" value="AB_hydrolase_fold"/>
</dbReference>
<evidence type="ECO:0000256" key="1">
    <source>
        <dbReference type="ARBA" id="ARBA00006499"/>
    </source>
</evidence>
<dbReference type="RefSeq" id="XP_062639360.1">
    <property type="nucleotide sequence ID" value="XM_062783106.1"/>
</dbReference>
<proteinExistence type="inferred from homology"/>
<protein>
    <submittedName>
        <fullName evidence="4">Alpha/Beta hydrolase protein</fullName>
    </submittedName>
</protein>
<dbReference type="SUPFAM" id="SSF53474">
    <property type="entry name" value="alpha/beta-Hydrolases"/>
    <property type="match status" value="1"/>
</dbReference>
<keyword evidence="5" id="KW-1185">Reference proteome</keyword>
<evidence type="ECO:0000313" key="5">
    <source>
        <dbReference type="Proteomes" id="UP001302676"/>
    </source>
</evidence>
<reference evidence="4" key="2">
    <citation type="submission" date="2023-05" db="EMBL/GenBank/DDBJ databases">
        <authorList>
            <consortium name="Lawrence Berkeley National Laboratory"/>
            <person name="Steindorff A."/>
            <person name="Hensen N."/>
            <person name="Bonometti L."/>
            <person name="Westerberg I."/>
            <person name="Brannstrom I.O."/>
            <person name="Guillou S."/>
            <person name="Cros-Aarteil S."/>
            <person name="Calhoun S."/>
            <person name="Haridas S."/>
            <person name="Kuo A."/>
            <person name="Mondo S."/>
            <person name="Pangilinan J."/>
            <person name="Riley R."/>
            <person name="Labutti K."/>
            <person name="Andreopoulos B."/>
            <person name="Lipzen A."/>
            <person name="Chen C."/>
            <person name="Yanf M."/>
            <person name="Daum C."/>
            <person name="Ng V."/>
            <person name="Clum A."/>
            <person name="Ohm R."/>
            <person name="Martin F."/>
            <person name="Silar P."/>
            <person name="Natvig D."/>
            <person name="Lalanne C."/>
            <person name="Gautier V."/>
            <person name="Ament-Velasquez S.L."/>
            <person name="Kruys A."/>
            <person name="Hutchinson M.I."/>
            <person name="Powell A.J."/>
            <person name="Barry K."/>
            <person name="Miller A.N."/>
            <person name="Grigoriev I.V."/>
            <person name="Debuchy R."/>
            <person name="Gladieux P."/>
            <person name="Thoren M.H."/>
            <person name="Johannesson H."/>
        </authorList>
    </citation>
    <scope>NUCLEOTIDE SEQUENCE</scope>
    <source>
        <strain evidence="4">CBS 141.50</strain>
    </source>
</reference>
<dbReference type="PANTHER" id="PTHR10655">
    <property type="entry name" value="LYSOPHOSPHOLIPASE-RELATED"/>
    <property type="match status" value="1"/>
</dbReference>
<dbReference type="EMBL" id="MU853564">
    <property type="protein sequence ID" value="KAK4145989.1"/>
    <property type="molecule type" value="Genomic_DNA"/>
</dbReference>
<dbReference type="InterPro" id="IPR003140">
    <property type="entry name" value="PLipase/COase/thioEstase"/>
</dbReference>
<sequence>MASFSNQPLQPLQPQPDDTITIPPLDPSNHTHTIIFLHGRGDNTRSFTNFLRCWSSSRGRTLIQTFPTIRWVFPQAPTRIVASSVRTNTNNNNGGAGAVYPPYQTMPQWFDVWTPQNFAQREEIQLPGLREMVPAVRELIRREAEDPIADPREGRGLNGRWDRVVLAGISMGSATSLHTLLNLDVPASGGGRLGAYMGFCGRCPFRGRTLGEMRGLLGVAGAPVGGENETIRRTPVLLEHNVDDPLVKIENGRDARDILVGFGAQVEWREYPSGGHWFQEPEGIDDVVNFLARAVGVVQAPETRGPGVGQYVHGS</sequence>
<evidence type="ECO:0000256" key="2">
    <source>
        <dbReference type="SAM" id="MobiDB-lite"/>
    </source>
</evidence>
<evidence type="ECO:0000313" key="4">
    <source>
        <dbReference type="EMBL" id="KAK4145989.1"/>
    </source>
</evidence>
<dbReference type="GO" id="GO:0005737">
    <property type="term" value="C:cytoplasm"/>
    <property type="evidence" value="ECO:0007669"/>
    <property type="project" value="TreeGrafter"/>
</dbReference>
<dbReference type="Gene3D" id="3.40.50.1820">
    <property type="entry name" value="alpha/beta hydrolase"/>
    <property type="match status" value="1"/>
</dbReference>
<organism evidence="4 5">
    <name type="scientific">Dichotomopilus funicola</name>
    <dbReference type="NCBI Taxonomy" id="1934379"/>
    <lineage>
        <taxon>Eukaryota</taxon>
        <taxon>Fungi</taxon>
        <taxon>Dikarya</taxon>
        <taxon>Ascomycota</taxon>
        <taxon>Pezizomycotina</taxon>
        <taxon>Sordariomycetes</taxon>
        <taxon>Sordariomycetidae</taxon>
        <taxon>Sordariales</taxon>
        <taxon>Chaetomiaceae</taxon>
        <taxon>Dichotomopilus</taxon>
    </lineage>
</organism>
<feature type="compositionally biased region" description="Low complexity" evidence="2">
    <location>
        <begin position="7"/>
        <end position="23"/>
    </location>
</feature>
<dbReference type="InterPro" id="IPR050565">
    <property type="entry name" value="LYPA1-2/EST-like"/>
</dbReference>
<dbReference type="Pfam" id="PF02230">
    <property type="entry name" value="Abhydrolase_2"/>
    <property type="match status" value="1"/>
</dbReference>
<dbReference type="Proteomes" id="UP001302676">
    <property type="component" value="Unassembled WGS sequence"/>
</dbReference>
<dbReference type="AlphaFoldDB" id="A0AAN6ZQ72"/>
<name>A0AAN6ZQ72_9PEZI</name>
<dbReference type="GO" id="GO:0008474">
    <property type="term" value="F:palmitoyl-(protein) hydrolase activity"/>
    <property type="evidence" value="ECO:0007669"/>
    <property type="project" value="TreeGrafter"/>
</dbReference>
<accession>A0AAN6ZQ72</accession>
<comment type="similarity">
    <text evidence="1">Belongs to the AB hydrolase superfamily. AB hydrolase 2 family.</text>
</comment>
<dbReference type="GO" id="GO:0052689">
    <property type="term" value="F:carboxylic ester hydrolase activity"/>
    <property type="evidence" value="ECO:0007669"/>
    <property type="project" value="TreeGrafter"/>
</dbReference>
<reference evidence="4" key="1">
    <citation type="journal article" date="2023" name="Mol. Phylogenet. Evol.">
        <title>Genome-scale phylogeny and comparative genomics of the fungal order Sordariales.</title>
        <authorList>
            <person name="Hensen N."/>
            <person name="Bonometti L."/>
            <person name="Westerberg I."/>
            <person name="Brannstrom I.O."/>
            <person name="Guillou S."/>
            <person name="Cros-Aarteil S."/>
            <person name="Calhoun S."/>
            <person name="Haridas S."/>
            <person name="Kuo A."/>
            <person name="Mondo S."/>
            <person name="Pangilinan J."/>
            <person name="Riley R."/>
            <person name="LaButti K."/>
            <person name="Andreopoulos B."/>
            <person name="Lipzen A."/>
            <person name="Chen C."/>
            <person name="Yan M."/>
            <person name="Daum C."/>
            <person name="Ng V."/>
            <person name="Clum A."/>
            <person name="Steindorff A."/>
            <person name="Ohm R.A."/>
            <person name="Martin F."/>
            <person name="Silar P."/>
            <person name="Natvig D.O."/>
            <person name="Lalanne C."/>
            <person name="Gautier V."/>
            <person name="Ament-Velasquez S.L."/>
            <person name="Kruys A."/>
            <person name="Hutchinson M.I."/>
            <person name="Powell A.J."/>
            <person name="Barry K."/>
            <person name="Miller A.N."/>
            <person name="Grigoriev I.V."/>
            <person name="Debuchy R."/>
            <person name="Gladieux P."/>
            <person name="Hiltunen Thoren M."/>
            <person name="Johannesson H."/>
        </authorList>
    </citation>
    <scope>NUCLEOTIDE SEQUENCE</scope>
    <source>
        <strain evidence="4">CBS 141.50</strain>
    </source>
</reference>
<dbReference type="GeneID" id="87819719"/>
<keyword evidence="4" id="KW-0378">Hydrolase</keyword>
<gene>
    <name evidence="4" type="ORF">C8A04DRAFT_35281</name>
</gene>
<feature type="region of interest" description="Disordered" evidence="2">
    <location>
        <begin position="1"/>
        <end position="25"/>
    </location>
</feature>
<feature type="domain" description="Phospholipase/carboxylesterase/thioesterase" evidence="3">
    <location>
        <begin position="29"/>
        <end position="292"/>
    </location>
</feature>
<comment type="caution">
    <text evidence="4">The sequence shown here is derived from an EMBL/GenBank/DDBJ whole genome shotgun (WGS) entry which is preliminary data.</text>
</comment>
<dbReference type="PANTHER" id="PTHR10655:SF63">
    <property type="entry name" value="PHOSPHOLIPASE_CARBOXYLESTERASE_THIOESTERASE DOMAIN-CONTAINING PROTEIN"/>
    <property type="match status" value="1"/>
</dbReference>